<reference key="2">
    <citation type="submission" date="2011-03" db="EMBL/GenBank/DDBJ databases">
        <title>Complete genome sequence of the thermoacidophilic crenarchaeon Thermoproteus uzoniensis 768-20.</title>
        <authorList>
            <person name="Mardanov A.V."/>
            <person name="Gumerov V.M."/>
            <person name="Beletsky A.V."/>
            <person name="Prokofeva M.I."/>
            <person name="Bonch-Osmolovskaya E.A."/>
            <person name="Ravin N.V."/>
            <person name="Skryabin K.G."/>
        </authorList>
    </citation>
    <scope>NUCLEOTIDE SEQUENCE</scope>
    <source>
        <strain>768-20</strain>
    </source>
</reference>
<dbReference type="STRING" id="999630.TUZN_1192"/>
<sequence>MDLLPFLVAGVVVAVVAASIRYRPDVPAFLGLLALVGLGVYRLEEALSFLVSPAVVTLFGAMAIGYVISESGAMELVGSAILSRVRSLPLVALLIYLAAGLMSAFVSDIAVMLAMSAMLSNAARKLKAPPAAYVIPLSFAVVLGGRITMVGTSANIVLLGDYAANTGERLSIFAFTPELLVSYLITAPLLVAAALLIQRFARGIAAPRKMLVMRATVGESLDGADKGEVERKFGVQILARARTLSKFSSVLIRGPIDELPSLLSSKDLSVEPLGERKSDYVELLIVTPRSRLVGRSLYSEPVHELFPVSVIGLVPSGRVYSLETYEFRPGDEILVAGDEKAIGRLASAYGLARSKEQVKLFSPRLAASGVAGLAAAVALSEFLPTALAFIVGALVALLGGGRPVERLYQAVSWDALIYVGSFIAIGRAAAELGLLSPLTPYLSSPAALFAVGLALSNTVGAVPAATLLGPLIAEKSALLALIASIMPLFLPFAHPAVYLAYRQSDMPLKDYLKASSLGLAAAAAAAYIALFLLRI</sequence>
<dbReference type="InterPro" id="IPR036721">
    <property type="entry name" value="RCK_C_sf"/>
</dbReference>
<gene>
    <name evidence="9" type="ordered locus">TUZN_1192</name>
</gene>
<dbReference type="eggNOG" id="arCOG00238">
    <property type="taxonomic scope" value="Archaea"/>
</dbReference>
<feature type="transmembrane region" description="Helical" evidence="7">
    <location>
        <begin position="447"/>
        <end position="469"/>
    </location>
</feature>
<evidence type="ECO:0000256" key="6">
    <source>
        <dbReference type="ARBA" id="ARBA00023136"/>
    </source>
</evidence>
<evidence type="ECO:0000256" key="7">
    <source>
        <dbReference type="SAM" id="Phobius"/>
    </source>
</evidence>
<dbReference type="InterPro" id="IPR051679">
    <property type="entry name" value="DASS-Related_Transporters"/>
</dbReference>
<feature type="transmembrane region" description="Helical" evidence="7">
    <location>
        <begin position="27"/>
        <end position="43"/>
    </location>
</feature>
<dbReference type="PANTHER" id="PTHR43652:SF2">
    <property type="entry name" value="BASIC AMINO ACID ANTIPORTER YFCC-RELATED"/>
    <property type="match status" value="1"/>
</dbReference>
<dbReference type="eggNOG" id="arCOG00237">
    <property type="taxonomic scope" value="Archaea"/>
</dbReference>
<dbReference type="PROSITE" id="PS51202">
    <property type="entry name" value="RCK_C"/>
    <property type="match status" value="1"/>
</dbReference>
<dbReference type="KEGG" id="tuz:TUZN_1192"/>
<feature type="transmembrane region" description="Helical" evidence="7">
    <location>
        <begin position="416"/>
        <end position="435"/>
    </location>
</feature>
<evidence type="ECO:0000256" key="3">
    <source>
        <dbReference type="ARBA" id="ARBA00022692"/>
    </source>
</evidence>
<dbReference type="Proteomes" id="UP000008138">
    <property type="component" value="Chromosome"/>
</dbReference>
<feature type="transmembrane region" description="Helical" evidence="7">
    <location>
        <begin position="131"/>
        <end position="160"/>
    </location>
</feature>
<dbReference type="PANTHER" id="PTHR43652">
    <property type="entry name" value="BASIC AMINO ACID ANTIPORTER YFCC-RELATED"/>
    <property type="match status" value="1"/>
</dbReference>
<dbReference type="GO" id="GO:0005886">
    <property type="term" value="C:plasma membrane"/>
    <property type="evidence" value="ECO:0007669"/>
    <property type="project" value="TreeGrafter"/>
</dbReference>
<dbReference type="InterPro" id="IPR004680">
    <property type="entry name" value="Cit_transptr-like_dom"/>
</dbReference>
<accession>F2L0I9</accession>
<dbReference type="Pfam" id="PF03600">
    <property type="entry name" value="CitMHS"/>
    <property type="match status" value="1"/>
</dbReference>
<keyword evidence="6 7" id="KW-0472">Membrane</keyword>
<protein>
    <submittedName>
        <fullName evidence="9">TrkA-C domain protein</fullName>
    </submittedName>
</protein>
<evidence type="ECO:0000256" key="2">
    <source>
        <dbReference type="ARBA" id="ARBA00022448"/>
    </source>
</evidence>
<keyword evidence="5 7" id="KW-1133">Transmembrane helix</keyword>
<keyword evidence="2" id="KW-0813">Transport</keyword>
<dbReference type="EMBL" id="CP002590">
    <property type="protein sequence ID" value="AEA12671.1"/>
    <property type="molecule type" value="Genomic_DNA"/>
</dbReference>
<dbReference type="SUPFAM" id="SSF116726">
    <property type="entry name" value="TrkA C-terminal domain-like"/>
    <property type="match status" value="1"/>
</dbReference>
<keyword evidence="10" id="KW-1185">Reference proteome</keyword>
<evidence type="ECO:0000256" key="5">
    <source>
        <dbReference type="ARBA" id="ARBA00022989"/>
    </source>
</evidence>
<keyword evidence="4" id="KW-0677">Repeat</keyword>
<feature type="transmembrane region" description="Helical" evidence="7">
    <location>
        <begin position="476"/>
        <end position="494"/>
    </location>
</feature>
<dbReference type="OrthoDB" id="21388at2157"/>
<dbReference type="Gene3D" id="3.30.70.1450">
    <property type="entry name" value="Regulator of K+ conductance, C-terminal domain"/>
    <property type="match status" value="1"/>
</dbReference>
<feature type="transmembrane region" description="Helical" evidence="7">
    <location>
        <begin position="386"/>
        <end position="404"/>
    </location>
</feature>
<evidence type="ECO:0000313" key="10">
    <source>
        <dbReference type="Proteomes" id="UP000008138"/>
    </source>
</evidence>
<evidence type="ECO:0000313" key="9">
    <source>
        <dbReference type="EMBL" id="AEA12671.1"/>
    </source>
</evidence>
<keyword evidence="3 7" id="KW-0812">Transmembrane</keyword>
<feature type="domain" description="RCK C-terminal" evidence="8">
    <location>
        <begin position="268"/>
        <end position="351"/>
    </location>
</feature>
<dbReference type="InterPro" id="IPR006037">
    <property type="entry name" value="RCK_C"/>
</dbReference>
<dbReference type="HOGENOM" id="CLU_509633_0_0_2"/>
<dbReference type="AlphaFoldDB" id="F2L0I9"/>
<feature type="transmembrane region" description="Helical" evidence="7">
    <location>
        <begin position="50"/>
        <end position="68"/>
    </location>
</feature>
<reference evidence="9 10" key="1">
    <citation type="journal article" date="2011" name="J. Bacteriol.">
        <title>Complete genome sequence of the thermoacidophilic crenarchaeon Thermoproteus uzoniensis 768-20.</title>
        <authorList>
            <person name="Mardanov A.V."/>
            <person name="Gumerov V.M."/>
            <person name="Beletsky A.V."/>
            <person name="Prokofeva M.I."/>
            <person name="Bonch-Osmolovskaya E.A."/>
            <person name="Ravin N.V."/>
            <person name="Skryabin K.G."/>
        </authorList>
    </citation>
    <scope>NUCLEOTIDE SEQUENCE [LARGE SCALE GENOMIC DNA]</scope>
    <source>
        <strain evidence="9 10">768-20</strain>
    </source>
</reference>
<feature type="transmembrane region" description="Helical" evidence="7">
    <location>
        <begin position="180"/>
        <end position="201"/>
    </location>
</feature>
<feature type="transmembrane region" description="Helical" evidence="7">
    <location>
        <begin position="88"/>
        <end position="119"/>
    </location>
</feature>
<evidence type="ECO:0000259" key="8">
    <source>
        <dbReference type="PROSITE" id="PS51202"/>
    </source>
</evidence>
<feature type="transmembrane region" description="Helical" evidence="7">
    <location>
        <begin position="514"/>
        <end position="533"/>
    </location>
</feature>
<dbReference type="GO" id="GO:0008324">
    <property type="term" value="F:monoatomic cation transmembrane transporter activity"/>
    <property type="evidence" value="ECO:0007669"/>
    <property type="project" value="InterPro"/>
</dbReference>
<evidence type="ECO:0000256" key="4">
    <source>
        <dbReference type="ARBA" id="ARBA00022737"/>
    </source>
</evidence>
<name>F2L0I9_THEU7</name>
<organism evidence="9 10">
    <name type="scientific">Thermoproteus uzoniensis (strain 768-20)</name>
    <dbReference type="NCBI Taxonomy" id="999630"/>
    <lineage>
        <taxon>Archaea</taxon>
        <taxon>Thermoproteota</taxon>
        <taxon>Thermoprotei</taxon>
        <taxon>Thermoproteales</taxon>
        <taxon>Thermoproteaceae</taxon>
        <taxon>Thermoproteus</taxon>
    </lineage>
</organism>
<evidence type="ECO:0000256" key="1">
    <source>
        <dbReference type="ARBA" id="ARBA00004141"/>
    </source>
</evidence>
<dbReference type="GO" id="GO:0006813">
    <property type="term" value="P:potassium ion transport"/>
    <property type="evidence" value="ECO:0007669"/>
    <property type="project" value="InterPro"/>
</dbReference>
<dbReference type="RefSeq" id="WP_013680007.1">
    <property type="nucleotide sequence ID" value="NC_015315.1"/>
</dbReference>
<comment type="subcellular location">
    <subcellularLocation>
        <location evidence="1">Membrane</location>
        <topology evidence="1">Multi-pass membrane protein</topology>
    </subcellularLocation>
</comment>
<proteinExistence type="predicted"/>
<dbReference type="GeneID" id="10360720"/>